<reference evidence="4" key="2">
    <citation type="submission" date="2025-09" db="UniProtKB">
        <authorList>
            <consortium name="Ensembl"/>
        </authorList>
    </citation>
    <scope>IDENTIFICATION</scope>
</reference>
<dbReference type="GeneTree" id="ENSGT00390000005318"/>
<evidence type="ECO:0000256" key="2">
    <source>
        <dbReference type="ARBA" id="ARBA00008335"/>
    </source>
</evidence>
<name>A0A8D0HMZ7_SPHPU</name>
<proteinExistence type="inferred from homology"/>
<accession>A0A8D0HMZ7</accession>
<comment type="similarity">
    <text evidence="2">Belongs to the major facilitator superfamily.</text>
</comment>
<reference evidence="4" key="1">
    <citation type="submission" date="2025-08" db="UniProtKB">
        <authorList>
            <consortium name="Ensembl"/>
        </authorList>
    </citation>
    <scope>IDENTIFICATION</scope>
</reference>
<evidence type="ECO:0000313" key="4">
    <source>
        <dbReference type="Ensembl" id="ENSSPUP00000024444.1"/>
    </source>
</evidence>
<dbReference type="Ensembl" id="ENSSPUT00000026084.1">
    <property type="protein sequence ID" value="ENSSPUP00000024444.1"/>
    <property type="gene ID" value="ENSSPUG00000018729.1"/>
</dbReference>
<dbReference type="GO" id="GO:0015293">
    <property type="term" value="F:symporter activity"/>
    <property type="evidence" value="ECO:0007669"/>
    <property type="project" value="InterPro"/>
</dbReference>
<feature type="transmembrane region" description="Helical" evidence="3">
    <location>
        <begin position="105"/>
        <end position="125"/>
    </location>
</feature>
<dbReference type="GO" id="GO:0005886">
    <property type="term" value="C:plasma membrane"/>
    <property type="evidence" value="ECO:0007669"/>
    <property type="project" value="TreeGrafter"/>
</dbReference>
<protein>
    <submittedName>
        <fullName evidence="4">Uncharacterized protein</fullName>
    </submittedName>
</protein>
<keyword evidence="3" id="KW-0472">Membrane</keyword>
<dbReference type="PANTHER" id="PTHR11328:SF31">
    <property type="entry name" value="SODIUM-DEPENDENT LYSOPHOSPHATIDYLCHOLINE SYMPORTER 1 ISOFORM X1-RELATED"/>
    <property type="match status" value="1"/>
</dbReference>
<dbReference type="GO" id="GO:0008643">
    <property type="term" value="P:carbohydrate transport"/>
    <property type="evidence" value="ECO:0007669"/>
    <property type="project" value="InterPro"/>
</dbReference>
<feature type="transmembrane region" description="Helical" evidence="3">
    <location>
        <begin position="137"/>
        <end position="160"/>
    </location>
</feature>
<dbReference type="Proteomes" id="UP000694392">
    <property type="component" value="Unplaced"/>
</dbReference>
<comment type="subcellular location">
    <subcellularLocation>
        <location evidence="1">Membrane</location>
        <topology evidence="1">Multi-pass membrane protein</topology>
    </subcellularLocation>
</comment>
<keyword evidence="3" id="KW-1133">Transmembrane helix</keyword>
<evidence type="ECO:0000256" key="1">
    <source>
        <dbReference type="ARBA" id="ARBA00004141"/>
    </source>
</evidence>
<dbReference type="OMA" id="PMPKRIS"/>
<keyword evidence="5" id="KW-1185">Reference proteome</keyword>
<dbReference type="InterPro" id="IPR036259">
    <property type="entry name" value="MFS_trans_sf"/>
</dbReference>
<dbReference type="Pfam" id="PF13347">
    <property type="entry name" value="MFS_2"/>
    <property type="match status" value="1"/>
</dbReference>
<evidence type="ECO:0000256" key="3">
    <source>
        <dbReference type="SAM" id="Phobius"/>
    </source>
</evidence>
<sequence length="170" mass="19245">MPLQESQEDVALERFTQEKSSLHTQVSQAPLPLHRKVCYAIGGGPYQLTGNALGFFFQIFLLDVVQLEPFHASLILFLGRAWDAVTDPTVGFLVSRSPQRKFGKLIPWIVVSMPFGVFFYCMLWFTPADSISVLLKFFWYLTMYCFFQTCMSVSSTAPLANFPGSHSLLQ</sequence>
<keyword evidence="3" id="KW-0812">Transmembrane</keyword>
<dbReference type="PANTHER" id="PTHR11328">
    <property type="entry name" value="MAJOR FACILITATOR SUPERFAMILY DOMAIN-CONTAINING PROTEIN"/>
    <property type="match status" value="1"/>
</dbReference>
<dbReference type="AlphaFoldDB" id="A0A8D0HMZ7"/>
<dbReference type="SUPFAM" id="SSF103473">
    <property type="entry name" value="MFS general substrate transporter"/>
    <property type="match status" value="1"/>
</dbReference>
<dbReference type="InterPro" id="IPR039672">
    <property type="entry name" value="MFS_2"/>
</dbReference>
<evidence type="ECO:0000313" key="5">
    <source>
        <dbReference type="Proteomes" id="UP000694392"/>
    </source>
</evidence>
<organism evidence="4 5">
    <name type="scientific">Sphenodon punctatus</name>
    <name type="common">Tuatara</name>
    <name type="synonym">Hatteria punctata</name>
    <dbReference type="NCBI Taxonomy" id="8508"/>
    <lineage>
        <taxon>Eukaryota</taxon>
        <taxon>Metazoa</taxon>
        <taxon>Chordata</taxon>
        <taxon>Craniata</taxon>
        <taxon>Vertebrata</taxon>
        <taxon>Euteleostomi</taxon>
        <taxon>Lepidosauria</taxon>
        <taxon>Sphenodontia</taxon>
        <taxon>Sphenodontidae</taxon>
        <taxon>Sphenodon</taxon>
    </lineage>
</organism>